<evidence type="ECO:0000313" key="1">
    <source>
        <dbReference type="EMBL" id="SAL30144.1"/>
    </source>
</evidence>
<sequence>MRREYPRDSEYFGYSLRDKFRTILLSPGRAVHPWISGQGVEMNLKGYA</sequence>
<gene>
    <name evidence="1" type="ORF">AWB64_02639</name>
</gene>
<evidence type="ECO:0000313" key="2">
    <source>
        <dbReference type="Proteomes" id="UP000054893"/>
    </source>
</evidence>
<proteinExistence type="predicted"/>
<protein>
    <submittedName>
        <fullName evidence="1">Uncharacterized protein</fullName>
    </submittedName>
</protein>
<name>A0A158GDE4_CABSO</name>
<dbReference type="Proteomes" id="UP000054893">
    <property type="component" value="Unassembled WGS sequence"/>
</dbReference>
<accession>A0A158GDE4</accession>
<reference evidence="1 2" key="1">
    <citation type="submission" date="2016-01" db="EMBL/GenBank/DDBJ databases">
        <authorList>
            <person name="Oliw E.H."/>
        </authorList>
    </citation>
    <scope>NUCLEOTIDE SEQUENCE [LARGE SCALE GENOMIC DNA]</scope>
    <source>
        <strain evidence="1">LMG 22029</strain>
    </source>
</reference>
<organism evidence="1 2">
    <name type="scientific">Caballeronia sordidicola</name>
    <name type="common">Burkholderia sordidicola</name>
    <dbReference type="NCBI Taxonomy" id="196367"/>
    <lineage>
        <taxon>Bacteria</taxon>
        <taxon>Pseudomonadati</taxon>
        <taxon>Pseudomonadota</taxon>
        <taxon>Betaproteobacteria</taxon>
        <taxon>Burkholderiales</taxon>
        <taxon>Burkholderiaceae</taxon>
        <taxon>Caballeronia</taxon>
    </lineage>
</organism>
<dbReference type="EMBL" id="FCOC02000006">
    <property type="protein sequence ID" value="SAL30144.1"/>
    <property type="molecule type" value="Genomic_DNA"/>
</dbReference>
<dbReference type="AlphaFoldDB" id="A0A158GDE4"/>